<feature type="domain" description="vWA-MoxR associated protein C-terminal" evidence="3">
    <location>
        <begin position="339"/>
        <end position="557"/>
    </location>
</feature>
<evidence type="ECO:0000259" key="3">
    <source>
        <dbReference type="Pfam" id="PF20028"/>
    </source>
</evidence>
<proteinExistence type="predicted"/>
<evidence type="ECO:0000259" key="2">
    <source>
        <dbReference type="Pfam" id="PF19969"/>
    </source>
</evidence>
<sequence length="573" mass="64384">MHWRARIGTVDGVPRGAGVLVDGTRLITCAHVVEGLAEVGVTLPGVTDALPAKVAWSGEWRRLGDRGDIAVLELAHALRVAPCAFAPLDMLRPQPGRAAHELRALGFPFGHEQDGTHVTLTTSADRLLGQEWLEVDVGQAHLRRLDEGFSGAAVYDPESGKVVGMVTDAVLGGEQEGYIGRMLPIDTIRRHWEDLDDFLPLDWLPGDPRRELRALFEGARLDPDGLELLVRRAFPTFRRPLPAFRSIWHAIRYVGEELTGEERLLRLLRELGTRLPEVDVGAWLRRWMPEHHDDETHDGKAARRPAVSVGSVMFRAESMTRGAGLDLTVCTVIDGVPVGSSGPVRIRPRQLRTKVEAMLAEQIGRVHECDWMLEFVVPERLMSEPFEEWQIHEPGAARPRPMRTVPVVVRHMDRLKPLTVSRLTRRRWETVRARGETRPRRVACGLPYSYDEFHDWLDADDDVCALAYAATPMGDWLSAALDTGVPIMLWRRHECGEGGHAHCAPEKFLDRLTEAVAMLDPDRLPFEVMRLRKEARSPDKGDAEHCGHRLTLFWDDPERKPDPPLAMGTRGEQ</sequence>
<dbReference type="SUPFAM" id="SSF50494">
    <property type="entry name" value="Trypsin-like serine proteases"/>
    <property type="match status" value="1"/>
</dbReference>
<evidence type="ECO:0000313" key="4">
    <source>
        <dbReference type="EMBL" id="GAA3141932.1"/>
    </source>
</evidence>
<organism evidence="4 5">
    <name type="scientific">Streptomyces rectiviolaceus</name>
    <dbReference type="NCBI Taxonomy" id="332591"/>
    <lineage>
        <taxon>Bacteria</taxon>
        <taxon>Bacillati</taxon>
        <taxon>Actinomycetota</taxon>
        <taxon>Actinomycetes</taxon>
        <taxon>Kitasatosporales</taxon>
        <taxon>Streptomycetaceae</taxon>
        <taxon>Streptomyces</taxon>
    </lineage>
</organism>
<dbReference type="RefSeq" id="WP_344528509.1">
    <property type="nucleotide sequence ID" value="NZ_BAAAUG010000170.1"/>
</dbReference>
<keyword evidence="5" id="KW-1185">Reference proteome</keyword>
<gene>
    <name evidence="4" type="ORF">GCM10010449_72140</name>
</gene>
<evidence type="ECO:0000313" key="5">
    <source>
        <dbReference type="Proteomes" id="UP001501637"/>
    </source>
</evidence>
<dbReference type="Pfam" id="PF20028">
    <property type="entry name" value="VMAP-C"/>
    <property type="match status" value="1"/>
</dbReference>
<comment type="caution">
    <text evidence="4">The sequence shown here is derived from an EMBL/GenBank/DDBJ whole genome shotgun (WGS) entry which is preliminary data.</text>
</comment>
<reference evidence="5" key="1">
    <citation type="journal article" date="2019" name="Int. J. Syst. Evol. Microbiol.">
        <title>The Global Catalogue of Microorganisms (GCM) 10K type strain sequencing project: providing services to taxonomists for standard genome sequencing and annotation.</title>
        <authorList>
            <consortium name="The Broad Institute Genomics Platform"/>
            <consortium name="The Broad Institute Genome Sequencing Center for Infectious Disease"/>
            <person name="Wu L."/>
            <person name="Ma J."/>
        </authorList>
    </citation>
    <scope>NUCLEOTIDE SEQUENCE [LARGE SCALE GENOMIC DNA]</scope>
    <source>
        <strain evidence="5">JCM 9092</strain>
    </source>
</reference>
<dbReference type="Pfam" id="PF13365">
    <property type="entry name" value="Trypsin_2"/>
    <property type="match status" value="1"/>
</dbReference>
<dbReference type="InterPro" id="IPR045453">
    <property type="entry name" value="VMAP-M8"/>
</dbReference>
<evidence type="ECO:0000256" key="1">
    <source>
        <dbReference type="SAM" id="MobiDB-lite"/>
    </source>
</evidence>
<name>A0ABP6NCG3_9ACTN</name>
<dbReference type="InterPro" id="IPR009003">
    <property type="entry name" value="Peptidase_S1_PA"/>
</dbReference>
<dbReference type="Pfam" id="PF19969">
    <property type="entry name" value="VMAP-M8"/>
    <property type="match status" value="1"/>
</dbReference>
<feature type="domain" description="vWA-MoxR associated protein middle region 8" evidence="2">
    <location>
        <begin position="196"/>
        <end position="292"/>
    </location>
</feature>
<dbReference type="Gene3D" id="2.40.10.120">
    <property type="match status" value="1"/>
</dbReference>
<feature type="region of interest" description="Disordered" evidence="1">
    <location>
        <begin position="554"/>
        <end position="573"/>
    </location>
</feature>
<accession>A0ABP6NCG3</accession>
<dbReference type="EMBL" id="BAAAUG010000170">
    <property type="protein sequence ID" value="GAA3141932.1"/>
    <property type="molecule type" value="Genomic_DNA"/>
</dbReference>
<dbReference type="InterPro" id="IPR045450">
    <property type="entry name" value="VMAP_C"/>
</dbReference>
<dbReference type="Proteomes" id="UP001501637">
    <property type="component" value="Unassembled WGS sequence"/>
</dbReference>
<protein>
    <submittedName>
        <fullName evidence="4">Trypsin-like peptidase domain-containing protein</fullName>
    </submittedName>
</protein>